<evidence type="ECO:0000313" key="1">
    <source>
        <dbReference type="EMBL" id="KAJ7986803.1"/>
    </source>
</evidence>
<dbReference type="EMBL" id="CM055760">
    <property type="protein sequence ID" value="KAJ7986803.1"/>
    <property type="molecule type" value="Genomic_DNA"/>
</dbReference>
<comment type="caution">
    <text evidence="1">The sequence shown here is derived from an EMBL/GenBank/DDBJ whole genome shotgun (WGS) entry which is preliminary data.</text>
</comment>
<protein>
    <submittedName>
        <fullName evidence="1">Uncharacterized protein</fullName>
    </submittedName>
</protein>
<keyword evidence="2" id="KW-1185">Reference proteome</keyword>
<proteinExistence type="predicted"/>
<accession>A0ACC2F615</accession>
<dbReference type="Proteomes" id="UP001157502">
    <property type="component" value="Chromosome 33"/>
</dbReference>
<evidence type="ECO:0000313" key="2">
    <source>
        <dbReference type="Proteomes" id="UP001157502"/>
    </source>
</evidence>
<organism evidence="1 2">
    <name type="scientific">Dallia pectoralis</name>
    <name type="common">Alaska blackfish</name>
    <dbReference type="NCBI Taxonomy" id="75939"/>
    <lineage>
        <taxon>Eukaryota</taxon>
        <taxon>Metazoa</taxon>
        <taxon>Chordata</taxon>
        <taxon>Craniata</taxon>
        <taxon>Vertebrata</taxon>
        <taxon>Euteleostomi</taxon>
        <taxon>Actinopterygii</taxon>
        <taxon>Neopterygii</taxon>
        <taxon>Teleostei</taxon>
        <taxon>Protacanthopterygii</taxon>
        <taxon>Esociformes</taxon>
        <taxon>Umbridae</taxon>
        <taxon>Dallia</taxon>
    </lineage>
</organism>
<sequence length="119" mass="13039">MYYITKLGRPIDFSCDQLPAIRYFRVGAENNCTAINCNGILPSGSTVRVKYLLIDPVSRSVVSESQWSKSIVLTTTRSWSSIDESIENRSGGMVVITIISSCLLAVLLLLVGVVLLLDL</sequence>
<gene>
    <name evidence="1" type="ORF">DPEC_G00332170</name>
</gene>
<reference evidence="1" key="1">
    <citation type="submission" date="2021-05" db="EMBL/GenBank/DDBJ databases">
        <authorList>
            <person name="Pan Q."/>
            <person name="Jouanno E."/>
            <person name="Zahm M."/>
            <person name="Klopp C."/>
            <person name="Cabau C."/>
            <person name="Louis A."/>
            <person name="Berthelot C."/>
            <person name="Parey E."/>
            <person name="Roest Crollius H."/>
            <person name="Montfort J."/>
            <person name="Robinson-Rechavi M."/>
            <person name="Bouchez O."/>
            <person name="Lampietro C."/>
            <person name="Lopez Roques C."/>
            <person name="Donnadieu C."/>
            <person name="Postlethwait J."/>
            <person name="Bobe J."/>
            <person name="Dillon D."/>
            <person name="Chandos A."/>
            <person name="von Hippel F."/>
            <person name="Guiguen Y."/>
        </authorList>
    </citation>
    <scope>NUCLEOTIDE SEQUENCE</scope>
    <source>
        <strain evidence="1">YG-Jan2019</strain>
    </source>
</reference>
<name>A0ACC2F615_DALPE</name>